<sequence>MSKRAAISIKRMVAAHNPIRWAPIPQRRAKRSPALSLAFHRYLAEKRTAKELGWLGGPWALTYTQVGVTDNGLFIETNGSHEHHVHISVGTEQP</sequence>
<accession>A0ABT6ASP4</accession>
<protein>
    <submittedName>
        <fullName evidence="1">Uncharacterized protein</fullName>
    </submittedName>
</protein>
<evidence type="ECO:0000313" key="1">
    <source>
        <dbReference type="EMBL" id="MDF3835654.1"/>
    </source>
</evidence>
<name>A0ABT6ASP4_9BURK</name>
<keyword evidence="2" id="KW-1185">Reference proteome</keyword>
<gene>
    <name evidence="1" type="ORF">P3W85_22270</name>
</gene>
<reference evidence="1 2" key="1">
    <citation type="submission" date="2023-03" db="EMBL/GenBank/DDBJ databases">
        <title>Draft assemblies of triclosan tolerant bacteria isolated from returned activated sludge.</title>
        <authorList>
            <person name="Van Hamelsveld S."/>
        </authorList>
    </citation>
    <scope>NUCLEOTIDE SEQUENCE [LARGE SCALE GENOMIC DNA]</scope>
    <source>
        <strain evidence="1 2">GW210010_S58</strain>
    </source>
</reference>
<evidence type="ECO:0000313" key="2">
    <source>
        <dbReference type="Proteomes" id="UP001216674"/>
    </source>
</evidence>
<comment type="caution">
    <text evidence="1">The sequence shown here is derived from an EMBL/GenBank/DDBJ whole genome shotgun (WGS) entry which is preliminary data.</text>
</comment>
<proteinExistence type="predicted"/>
<dbReference type="Proteomes" id="UP001216674">
    <property type="component" value="Unassembled WGS sequence"/>
</dbReference>
<dbReference type="RefSeq" id="WP_276266369.1">
    <property type="nucleotide sequence ID" value="NZ_JARJLM010000372.1"/>
</dbReference>
<dbReference type="EMBL" id="JARJLM010000372">
    <property type="protein sequence ID" value="MDF3835654.1"/>
    <property type="molecule type" value="Genomic_DNA"/>
</dbReference>
<organism evidence="1 2">
    <name type="scientific">Cupriavidus basilensis</name>
    <dbReference type="NCBI Taxonomy" id="68895"/>
    <lineage>
        <taxon>Bacteria</taxon>
        <taxon>Pseudomonadati</taxon>
        <taxon>Pseudomonadota</taxon>
        <taxon>Betaproteobacteria</taxon>
        <taxon>Burkholderiales</taxon>
        <taxon>Burkholderiaceae</taxon>
        <taxon>Cupriavidus</taxon>
    </lineage>
</organism>